<protein>
    <submittedName>
        <fullName evidence="1">Uncharacterized protein</fullName>
    </submittedName>
</protein>
<comment type="caution">
    <text evidence="1">The sequence shown here is derived from an EMBL/GenBank/DDBJ whole genome shotgun (WGS) entry which is preliminary data.</text>
</comment>
<dbReference type="AlphaFoldDB" id="A0AAP0PAW5"/>
<keyword evidence="2" id="KW-1185">Reference proteome</keyword>
<evidence type="ECO:0000313" key="2">
    <source>
        <dbReference type="Proteomes" id="UP001417504"/>
    </source>
</evidence>
<dbReference type="PANTHER" id="PTHR31620:SF15">
    <property type="entry name" value="PROTEIN RETICULATA-RELATED 2, CHLOROPLASTIC-RELATED"/>
    <property type="match status" value="1"/>
</dbReference>
<evidence type="ECO:0000313" key="1">
    <source>
        <dbReference type="EMBL" id="KAK9137347.1"/>
    </source>
</evidence>
<sequence>MEELIGVSACVLDEMASHPNFGLNELTNSHVLLVVPRCIPSQLQHLMRLSTQAQQPRDGDFIPILETQKKSGYTILVASRRKATSKDLSNLAHMTFDLEKLANGMQRMGKNDSGDWNSGGGRDSEDHHRFTEEFNMIGLFLQGWWSRVSARSPISLQVLMEELIGVSACVLGEMASHPNFGLNELKPQSVKIFCYNTKIRSVMTELRIWQLWMVMIDTYPQPNKKQLKIGAELESDFTHVIHEKNVEVSEDQDDRILYSGYNPLSVGLDNTPAGVFTLTR</sequence>
<reference evidence="1 2" key="1">
    <citation type="submission" date="2024-01" db="EMBL/GenBank/DDBJ databases">
        <title>Genome assemblies of Stephania.</title>
        <authorList>
            <person name="Yang L."/>
        </authorList>
    </citation>
    <scope>NUCLEOTIDE SEQUENCE [LARGE SCALE GENOMIC DNA]</scope>
    <source>
        <strain evidence="1">QJT</strain>
        <tissue evidence="1">Leaf</tissue>
    </source>
</reference>
<dbReference type="EMBL" id="JBBNAE010000003">
    <property type="protein sequence ID" value="KAK9137347.1"/>
    <property type="molecule type" value="Genomic_DNA"/>
</dbReference>
<dbReference type="Proteomes" id="UP001417504">
    <property type="component" value="Unassembled WGS sequence"/>
</dbReference>
<proteinExistence type="predicted"/>
<accession>A0AAP0PAW5</accession>
<name>A0AAP0PAW5_9MAGN</name>
<gene>
    <name evidence="1" type="ORF">Sjap_007941</name>
</gene>
<dbReference type="PANTHER" id="PTHR31620">
    <property type="entry name" value="PROTEIN RETICULATA-RELATED 2, CHLOROPLASTIC-RELATED"/>
    <property type="match status" value="1"/>
</dbReference>
<organism evidence="1 2">
    <name type="scientific">Stephania japonica</name>
    <dbReference type="NCBI Taxonomy" id="461633"/>
    <lineage>
        <taxon>Eukaryota</taxon>
        <taxon>Viridiplantae</taxon>
        <taxon>Streptophyta</taxon>
        <taxon>Embryophyta</taxon>
        <taxon>Tracheophyta</taxon>
        <taxon>Spermatophyta</taxon>
        <taxon>Magnoliopsida</taxon>
        <taxon>Ranunculales</taxon>
        <taxon>Menispermaceae</taxon>
        <taxon>Menispermoideae</taxon>
        <taxon>Cissampelideae</taxon>
        <taxon>Stephania</taxon>
    </lineage>
</organism>